<organism evidence="1">
    <name type="scientific">marine sediment metagenome</name>
    <dbReference type="NCBI Taxonomy" id="412755"/>
    <lineage>
        <taxon>unclassified sequences</taxon>
        <taxon>metagenomes</taxon>
        <taxon>ecological metagenomes</taxon>
    </lineage>
</organism>
<evidence type="ECO:0000313" key="1">
    <source>
        <dbReference type="EMBL" id="KKN80631.1"/>
    </source>
</evidence>
<proteinExistence type="predicted"/>
<sequence length="29" mass="3458">MIRRLIRCLFSRRHAPATLITNVRYALSE</sequence>
<protein>
    <submittedName>
        <fullName evidence="1">Uncharacterized protein</fullName>
    </submittedName>
</protein>
<comment type="caution">
    <text evidence="1">The sequence shown here is derived from an EMBL/GenBank/DDBJ whole genome shotgun (WGS) entry which is preliminary data.</text>
</comment>
<gene>
    <name evidence="1" type="ORF">LCGC14_0327230</name>
</gene>
<name>A0A0F9W4P4_9ZZZZ</name>
<dbReference type="AlphaFoldDB" id="A0A0F9W4P4"/>
<dbReference type="EMBL" id="LAZR01000227">
    <property type="protein sequence ID" value="KKN80631.1"/>
    <property type="molecule type" value="Genomic_DNA"/>
</dbReference>
<reference evidence="1" key="1">
    <citation type="journal article" date="2015" name="Nature">
        <title>Complex archaea that bridge the gap between prokaryotes and eukaryotes.</title>
        <authorList>
            <person name="Spang A."/>
            <person name="Saw J.H."/>
            <person name="Jorgensen S.L."/>
            <person name="Zaremba-Niedzwiedzka K."/>
            <person name="Martijn J."/>
            <person name="Lind A.E."/>
            <person name="van Eijk R."/>
            <person name="Schleper C."/>
            <person name="Guy L."/>
            <person name="Ettema T.J."/>
        </authorList>
    </citation>
    <scope>NUCLEOTIDE SEQUENCE</scope>
</reference>
<accession>A0A0F9W4P4</accession>